<dbReference type="AlphaFoldDB" id="A0A840Z028"/>
<keyword evidence="3" id="KW-1185">Reference proteome</keyword>
<name>A0A840Z028_9SPHN</name>
<organism evidence="2 3">
    <name type="scientific">Stakelama sediminis</name>
    <dbReference type="NCBI Taxonomy" id="463200"/>
    <lineage>
        <taxon>Bacteria</taxon>
        <taxon>Pseudomonadati</taxon>
        <taxon>Pseudomonadota</taxon>
        <taxon>Alphaproteobacteria</taxon>
        <taxon>Sphingomonadales</taxon>
        <taxon>Sphingomonadaceae</taxon>
        <taxon>Stakelama</taxon>
    </lineage>
</organism>
<feature type="region of interest" description="Disordered" evidence="1">
    <location>
        <begin position="27"/>
        <end position="55"/>
    </location>
</feature>
<evidence type="ECO:0000313" key="3">
    <source>
        <dbReference type="Proteomes" id="UP000554342"/>
    </source>
</evidence>
<evidence type="ECO:0000313" key="2">
    <source>
        <dbReference type="EMBL" id="MBB5719308.1"/>
    </source>
</evidence>
<dbReference type="RefSeq" id="WP_345573444.1">
    <property type="nucleotide sequence ID" value="NZ_BAABIF010000001.1"/>
</dbReference>
<dbReference type="Proteomes" id="UP000554342">
    <property type="component" value="Unassembled WGS sequence"/>
</dbReference>
<protein>
    <submittedName>
        <fullName evidence="2">Uncharacterized protein</fullName>
    </submittedName>
</protein>
<accession>A0A840Z028</accession>
<sequence length="55" mass="5947">MLVYAIFMTDKDDKQARLAEALRANLRKRKAQARAQPAPAPEPGAPSEPDAPSGE</sequence>
<reference evidence="2 3" key="1">
    <citation type="submission" date="2020-08" db="EMBL/GenBank/DDBJ databases">
        <title>Genomic Encyclopedia of Type Strains, Phase IV (KMG-IV): sequencing the most valuable type-strain genomes for metagenomic binning, comparative biology and taxonomic classification.</title>
        <authorList>
            <person name="Goeker M."/>
        </authorList>
    </citation>
    <scope>NUCLEOTIDE SEQUENCE [LARGE SCALE GENOMIC DNA]</scope>
    <source>
        <strain evidence="2 3">DSM 27203</strain>
    </source>
</reference>
<dbReference type="EMBL" id="JACIJI010000004">
    <property type="protein sequence ID" value="MBB5719308.1"/>
    <property type="molecule type" value="Genomic_DNA"/>
</dbReference>
<evidence type="ECO:0000256" key="1">
    <source>
        <dbReference type="SAM" id="MobiDB-lite"/>
    </source>
</evidence>
<comment type="caution">
    <text evidence="2">The sequence shown here is derived from an EMBL/GenBank/DDBJ whole genome shotgun (WGS) entry which is preliminary data.</text>
</comment>
<proteinExistence type="predicted"/>
<gene>
    <name evidence="2" type="ORF">FHR23_002249</name>
</gene>